<evidence type="ECO:0000259" key="3">
    <source>
        <dbReference type="Pfam" id="PF13854"/>
    </source>
</evidence>
<evidence type="ECO:0000256" key="1">
    <source>
        <dbReference type="ARBA" id="ARBA00022737"/>
    </source>
</evidence>
<dbReference type="SUPFAM" id="SSF117281">
    <property type="entry name" value="Kelch motif"/>
    <property type="match status" value="1"/>
</dbReference>
<dbReference type="InterPro" id="IPR059124">
    <property type="entry name" value="Kelch_HCF"/>
</dbReference>
<dbReference type="InterPro" id="IPR043536">
    <property type="entry name" value="HCF1/2"/>
</dbReference>
<reference evidence="4 5" key="1">
    <citation type="submission" date="2019-03" db="EMBL/GenBank/DDBJ databases">
        <title>First draft genome of Liparis tanakae, snailfish: a comprehensive survey of snailfish specific genes.</title>
        <authorList>
            <person name="Kim W."/>
            <person name="Song I."/>
            <person name="Jeong J.-H."/>
            <person name="Kim D."/>
            <person name="Kim S."/>
            <person name="Ryu S."/>
            <person name="Song J.Y."/>
            <person name="Lee S.K."/>
        </authorList>
    </citation>
    <scope>NUCLEOTIDE SEQUENCE [LARGE SCALE GENOMIC DNA]</scope>
    <source>
        <tissue evidence="4">Muscle</tissue>
    </source>
</reference>
<feature type="compositionally biased region" description="Basic and acidic residues" evidence="2">
    <location>
        <begin position="343"/>
        <end position="361"/>
    </location>
</feature>
<dbReference type="OrthoDB" id="10001928at2759"/>
<dbReference type="PANTHER" id="PTHR46003">
    <property type="entry name" value="HOST CELL FACTOR"/>
    <property type="match status" value="1"/>
</dbReference>
<comment type="caution">
    <text evidence="4">The sequence shown here is derived from an EMBL/GenBank/DDBJ whole genome shotgun (WGS) entry which is preliminary data.</text>
</comment>
<sequence>MTEEPQWRKVHSVSGVVPRSRHGHRAAAIRELVVVFGGGNEGIAEDLHVYNTGTRILVFGGMVEFGKYTNSLYELQASRWLWKKLKPRAPRNGLPPCPRIGHSLTLLGNKCYLFGGLANDSEDPNSNVTRYLGDFYELELQAVSGARGWSLPETKGPGPSARESHTSVAYAGLGSPKLYIFGGMQGRRLGDLWQLDLDTMVWSSAETRGPTPLPRSLHSASVIGNKMYVFGGWIPVSQSDKRNATGAESLCSDSLSMLNLDRPAAPEAVLLIKSSVSLLHVAWRPLAAADYYVLQIQPAPPPAKPANPPGGDATGNDSTGVQSLHPHAGGASSSEAKASAQVDETHLHTLTHDGEALGRYG</sequence>
<keyword evidence="5" id="KW-1185">Reference proteome</keyword>
<dbReference type="InterPro" id="IPR015915">
    <property type="entry name" value="Kelch-typ_b-propeller"/>
</dbReference>
<dbReference type="GO" id="GO:0003713">
    <property type="term" value="F:transcription coactivator activity"/>
    <property type="evidence" value="ECO:0007669"/>
    <property type="project" value="TreeGrafter"/>
</dbReference>
<dbReference type="Gene3D" id="6.10.250.2590">
    <property type="match status" value="1"/>
</dbReference>
<dbReference type="Pfam" id="PF13854">
    <property type="entry name" value="Kelch_HCF"/>
    <property type="match status" value="1"/>
</dbReference>
<evidence type="ECO:0000313" key="5">
    <source>
        <dbReference type="Proteomes" id="UP000314294"/>
    </source>
</evidence>
<dbReference type="Proteomes" id="UP000314294">
    <property type="component" value="Unassembled WGS sequence"/>
</dbReference>
<dbReference type="Gene3D" id="2.120.10.80">
    <property type="entry name" value="Kelch-type beta propeller"/>
    <property type="match status" value="2"/>
</dbReference>
<dbReference type="PANTHER" id="PTHR46003:SF2">
    <property type="entry name" value="HOST CELL FACTOR 2"/>
    <property type="match status" value="1"/>
</dbReference>
<gene>
    <name evidence="4" type="primary">HCFC2</name>
    <name evidence="4" type="ORF">EYF80_059600</name>
</gene>
<keyword evidence="1" id="KW-0677">Repeat</keyword>
<feature type="region of interest" description="Disordered" evidence="2">
    <location>
        <begin position="300"/>
        <end position="361"/>
    </location>
</feature>
<dbReference type="GO" id="GO:0006338">
    <property type="term" value="P:chromatin remodeling"/>
    <property type="evidence" value="ECO:0007669"/>
    <property type="project" value="TreeGrafter"/>
</dbReference>
<evidence type="ECO:0000256" key="2">
    <source>
        <dbReference type="SAM" id="MobiDB-lite"/>
    </source>
</evidence>
<feature type="compositionally biased region" description="Low complexity" evidence="2">
    <location>
        <begin position="328"/>
        <end position="340"/>
    </location>
</feature>
<protein>
    <submittedName>
        <fullName evidence="4">Host cell factor 2</fullName>
    </submittedName>
</protein>
<evidence type="ECO:0000313" key="4">
    <source>
        <dbReference type="EMBL" id="TNN30247.1"/>
    </source>
</evidence>
<dbReference type="EMBL" id="SRLO01004705">
    <property type="protein sequence ID" value="TNN30247.1"/>
    <property type="molecule type" value="Genomic_DNA"/>
</dbReference>
<proteinExistence type="predicted"/>
<organism evidence="4 5">
    <name type="scientific">Liparis tanakae</name>
    <name type="common">Tanaka's snailfish</name>
    <dbReference type="NCBI Taxonomy" id="230148"/>
    <lineage>
        <taxon>Eukaryota</taxon>
        <taxon>Metazoa</taxon>
        <taxon>Chordata</taxon>
        <taxon>Craniata</taxon>
        <taxon>Vertebrata</taxon>
        <taxon>Euteleostomi</taxon>
        <taxon>Actinopterygii</taxon>
        <taxon>Neopterygii</taxon>
        <taxon>Teleostei</taxon>
        <taxon>Neoteleostei</taxon>
        <taxon>Acanthomorphata</taxon>
        <taxon>Eupercaria</taxon>
        <taxon>Perciformes</taxon>
        <taxon>Cottioidei</taxon>
        <taxon>Cottales</taxon>
        <taxon>Liparidae</taxon>
        <taxon>Liparis</taxon>
    </lineage>
</organism>
<feature type="domain" description="Host cell factor Kelch-repeats" evidence="3">
    <location>
        <begin position="52"/>
        <end position="262"/>
    </location>
</feature>
<name>A0A4Z2EMT3_9TELE</name>
<dbReference type="GO" id="GO:0035097">
    <property type="term" value="C:histone methyltransferase complex"/>
    <property type="evidence" value="ECO:0007669"/>
    <property type="project" value="TreeGrafter"/>
</dbReference>
<dbReference type="AlphaFoldDB" id="A0A4Z2EMT3"/>
<accession>A0A4Z2EMT3</accession>